<evidence type="ECO:0000259" key="7">
    <source>
        <dbReference type="Pfam" id="PF00199"/>
    </source>
</evidence>
<dbReference type="InterPro" id="IPR002226">
    <property type="entry name" value="Catalase_haem_BS"/>
</dbReference>
<dbReference type="SUPFAM" id="SSF56634">
    <property type="entry name" value="Heme-dependent catalase-like"/>
    <property type="match status" value="1"/>
</dbReference>
<dbReference type="EMBL" id="CADEPM010000004">
    <property type="protein sequence ID" value="CAB3404201.1"/>
    <property type="molecule type" value="Genomic_DNA"/>
</dbReference>
<evidence type="ECO:0008006" key="11">
    <source>
        <dbReference type="Google" id="ProtNLM"/>
    </source>
</evidence>
<evidence type="ECO:0000256" key="6">
    <source>
        <dbReference type="ARBA" id="ARBA00023324"/>
    </source>
</evidence>
<keyword evidence="5" id="KW-0408">Iron</keyword>
<organism evidence="9 10">
    <name type="scientific">Caenorhabditis bovis</name>
    <dbReference type="NCBI Taxonomy" id="2654633"/>
    <lineage>
        <taxon>Eukaryota</taxon>
        <taxon>Metazoa</taxon>
        <taxon>Ecdysozoa</taxon>
        <taxon>Nematoda</taxon>
        <taxon>Chromadorea</taxon>
        <taxon>Rhabditida</taxon>
        <taxon>Rhabditina</taxon>
        <taxon>Rhabditomorpha</taxon>
        <taxon>Rhabditoidea</taxon>
        <taxon>Rhabditidae</taxon>
        <taxon>Peloderinae</taxon>
        <taxon>Caenorhabditis</taxon>
    </lineage>
</organism>
<dbReference type="Gene3D" id="2.40.180.10">
    <property type="entry name" value="Catalase core domain"/>
    <property type="match status" value="1"/>
</dbReference>
<dbReference type="GO" id="GO:0020037">
    <property type="term" value="F:heme binding"/>
    <property type="evidence" value="ECO:0007669"/>
    <property type="project" value="InterPro"/>
</dbReference>
<feature type="domain" description="Catalase immune-responsive" evidence="8">
    <location>
        <begin position="71"/>
        <end position="129"/>
    </location>
</feature>
<evidence type="ECO:0000256" key="5">
    <source>
        <dbReference type="ARBA" id="ARBA00023004"/>
    </source>
</evidence>
<comment type="caution">
    <text evidence="9">The sequence shown here is derived from an EMBL/GenBank/DDBJ whole genome shotgun (WGS) entry which is preliminary data.</text>
</comment>
<dbReference type="InterPro" id="IPR018028">
    <property type="entry name" value="Catalase"/>
</dbReference>
<dbReference type="PANTHER" id="PTHR11465">
    <property type="entry name" value="CATALASE"/>
    <property type="match status" value="1"/>
</dbReference>
<dbReference type="Proteomes" id="UP000494206">
    <property type="component" value="Unassembled WGS sequence"/>
</dbReference>
<dbReference type="GO" id="GO:0004096">
    <property type="term" value="F:catalase activity"/>
    <property type="evidence" value="ECO:0007669"/>
    <property type="project" value="UniProtKB-EC"/>
</dbReference>
<evidence type="ECO:0000256" key="1">
    <source>
        <dbReference type="ARBA" id="ARBA00022559"/>
    </source>
</evidence>
<dbReference type="InterPro" id="IPR020835">
    <property type="entry name" value="Catalase_sf"/>
</dbReference>
<keyword evidence="6" id="KW-0376">Hydrogen peroxide</keyword>
<evidence type="ECO:0000256" key="3">
    <source>
        <dbReference type="ARBA" id="ARBA00022723"/>
    </source>
</evidence>
<keyword evidence="3" id="KW-0479">Metal-binding</keyword>
<dbReference type="InterPro" id="IPR010582">
    <property type="entry name" value="Catalase_immune_responsive"/>
</dbReference>
<dbReference type="GO" id="GO:0005739">
    <property type="term" value="C:mitochondrion"/>
    <property type="evidence" value="ECO:0007669"/>
    <property type="project" value="TreeGrafter"/>
</dbReference>
<evidence type="ECO:0000256" key="4">
    <source>
        <dbReference type="ARBA" id="ARBA00023002"/>
    </source>
</evidence>
<dbReference type="AlphaFoldDB" id="A0A8S1EU11"/>
<dbReference type="PROSITE" id="PS51402">
    <property type="entry name" value="CATALASE_3"/>
    <property type="match status" value="1"/>
</dbReference>
<evidence type="ECO:0000256" key="2">
    <source>
        <dbReference type="ARBA" id="ARBA00022617"/>
    </source>
</evidence>
<keyword evidence="10" id="KW-1185">Reference proteome</keyword>
<dbReference type="GO" id="GO:0005777">
    <property type="term" value="C:peroxisome"/>
    <property type="evidence" value="ECO:0007669"/>
    <property type="project" value="TreeGrafter"/>
</dbReference>
<feature type="domain" description="Catalase core" evidence="7">
    <location>
        <begin position="1"/>
        <end position="44"/>
    </location>
</feature>
<evidence type="ECO:0000313" key="10">
    <source>
        <dbReference type="Proteomes" id="UP000494206"/>
    </source>
</evidence>
<proteinExistence type="predicted"/>
<dbReference type="GO" id="GO:0042744">
    <property type="term" value="P:hydrogen peroxide catabolic process"/>
    <property type="evidence" value="ECO:0007669"/>
    <property type="project" value="UniProtKB-KW"/>
</dbReference>
<name>A0A8S1EU11_9PELO</name>
<accession>A0A8S1EU11</accession>
<protein>
    <recommendedName>
        <fullName evidence="11">Catalase immune-responsive domain-containing protein</fullName>
    </recommendedName>
</protein>
<dbReference type="OrthoDB" id="5870455at2759"/>
<dbReference type="GO" id="GO:0042542">
    <property type="term" value="P:response to hydrogen peroxide"/>
    <property type="evidence" value="ECO:0007669"/>
    <property type="project" value="TreeGrafter"/>
</dbReference>
<dbReference type="PROSITE" id="PS00437">
    <property type="entry name" value="CATALASE_1"/>
    <property type="match status" value="1"/>
</dbReference>
<reference evidence="9 10" key="1">
    <citation type="submission" date="2020-04" db="EMBL/GenBank/DDBJ databases">
        <authorList>
            <person name="Laetsch R D."/>
            <person name="Stevens L."/>
            <person name="Kumar S."/>
            <person name="Blaxter L. M."/>
        </authorList>
    </citation>
    <scope>NUCLEOTIDE SEQUENCE [LARGE SCALE GENOMIC DNA]</scope>
</reference>
<dbReference type="GO" id="GO:0046872">
    <property type="term" value="F:metal ion binding"/>
    <property type="evidence" value="ECO:0007669"/>
    <property type="project" value="UniProtKB-KW"/>
</dbReference>
<evidence type="ECO:0000313" key="9">
    <source>
        <dbReference type="EMBL" id="CAB3404201.1"/>
    </source>
</evidence>
<keyword evidence="1" id="KW-0575">Peroxidase</keyword>
<dbReference type="InterPro" id="IPR011614">
    <property type="entry name" value="Catalase_core"/>
</dbReference>
<keyword evidence="4" id="KW-0560">Oxidoreductase</keyword>
<evidence type="ECO:0000259" key="8">
    <source>
        <dbReference type="Pfam" id="PF06628"/>
    </source>
</evidence>
<gene>
    <name evidence="9" type="ORF">CBOVIS_LOCUS6575</name>
</gene>
<dbReference type="PANTHER" id="PTHR11465:SF25">
    <property type="entry name" value="PEROXISOMAL CATALASE 1"/>
    <property type="match status" value="1"/>
</dbReference>
<dbReference type="Pfam" id="PF06628">
    <property type="entry name" value="Catalase-rel"/>
    <property type="match status" value="1"/>
</dbReference>
<keyword evidence="2" id="KW-0349">Heme</keyword>
<sequence>MLQGRIFSYTDTHFHRLGPNYIQDGLMAYNNQGNAPNYFPNSFNGHVTRKDVKDSVFSLSGDVDRFETGEDHNYEQPRQFWEKVLDEGARERMCKNFADSLKNCHQFIIDGILEHFTKIHPDFGKRVRTIIREQTRAHH</sequence>
<dbReference type="Pfam" id="PF00199">
    <property type="entry name" value="Catalase"/>
    <property type="match status" value="1"/>
</dbReference>